<reference evidence="2 3" key="1">
    <citation type="submission" date="2018-06" db="EMBL/GenBank/DDBJ databases">
        <authorList>
            <consortium name="Pathogen Informatics"/>
            <person name="Doyle S."/>
        </authorList>
    </citation>
    <scope>NUCLEOTIDE SEQUENCE [LARGE SCALE GENOMIC DNA]</scope>
    <source>
        <strain evidence="2 3">NCTC11370</strain>
    </source>
</reference>
<keyword evidence="3" id="KW-1185">Reference proteome</keyword>
<feature type="transmembrane region" description="Helical" evidence="1">
    <location>
        <begin position="14"/>
        <end position="34"/>
    </location>
</feature>
<keyword evidence="1" id="KW-1133">Transmembrane helix</keyword>
<evidence type="ECO:0000256" key="1">
    <source>
        <dbReference type="SAM" id="Phobius"/>
    </source>
</evidence>
<proteinExistence type="predicted"/>
<dbReference type="GeneID" id="93293639"/>
<accession>A0A377G737</accession>
<gene>
    <name evidence="2" type="ORF">NCTC11370_00354</name>
</gene>
<dbReference type="RefSeq" id="WP_010652512.1">
    <property type="nucleotide sequence ID" value="NZ_JAPHOO010000002.1"/>
</dbReference>
<dbReference type="OrthoDB" id="5653660at2"/>
<dbReference type="AlphaFoldDB" id="A0A377G737"/>
<name>A0A377G737_9GAMM</name>
<dbReference type="EMBL" id="UGGT01000001">
    <property type="protein sequence ID" value="STO20300.1"/>
    <property type="molecule type" value="Genomic_DNA"/>
</dbReference>
<keyword evidence="1" id="KW-0812">Transmembrane</keyword>
<evidence type="ECO:0000313" key="2">
    <source>
        <dbReference type="EMBL" id="STO20300.1"/>
    </source>
</evidence>
<dbReference type="Proteomes" id="UP000254554">
    <property type="component" value="Unassembled WGS sequence"/>
</dbReference>
<sequence>MSDKFPFGKIFDNLIPFIVAGVAIALFLGLLFVFSYVLVWGLLIGGLLWLIATIKEYLFPRRQAKTEVIKKSQGRIIEHDDRK</sequence>
<feature type="transmembrane region" description="Helical" evidence="1">
    <location>
        <begin position="40"/>
        <end position="58"/>
    </location>
</feature>
<protein>
    <submittedName>
        <fullName evidence="2">Uncharacterized protein</fullName>
    </submittedName>
</protein>
<evidence type="ECO:0000313" key="3">
    <source>
        <dbReference type="Proteomes" id="UP000254554"/>
    </source>
</evidence>
<keyword evidence="1" id="KW-0472">Membrane</keyword>
<dbReference type="STRING" id="1094715.GCA_000236165_02728"/>
<organism evidence="2 3">
    <name type="scientific">Fluoribacter dumoffii</name>
    <dbReference type="NCBI Taxonomy" id="463"/>
    <lineage>
        <taxon>Bacteria</taxon>
        <taxon>Pseudomonadati</taxon>
        <taxon>Pseudomonadota</taxon>
        <taxon>Gammaproteobacteria</taxon>
        <taxon>Legionellales</taxon>
        <taxon>Legionellaceae</taxon>
        <taxon>Fluoribacter</taxon>
    </lineage>
</organism>